<evidence type="ECO:0000256" key="9">
    <source>
        <dbReference type="PIRSR" id="PIRSR602401-1"/>
    </source>
</evidence>
<dbReference type="InterPro" id="IPR001128">
    <property type="entry name" value="Cyt_P450"/>
</dbReference>
<dbReference type="EMBL" id="QPFP01000011">
    <property type="protein sequence ID" value="TEB33910.1"/>
    <property type="molecule type" value="Genomic_DNA"/>
</dbReference>
<evidence type="ECO:0000256" key="10">
    <source>
        <dbReference type="RuleBase" id="RU000461"/>
    </source>
</evidence>
<evidence type="ECO:0000256" key="8">
    <source>
        <dbReference type="ARBA" id="ARBA00023033"/>
    </source>
</evidence>
<comment type="pathway">
    <text evidence="2">Secondary metabolite biosynthesis.</text>
</comment>
<keyword evidence="11" id="KW-0812">Transmembrane</keyword>
<dbReference type="GO" id="GO:0016705">
    <property type="term" value="F:oxidoreductase activity, acting on paired donors, with incorporation or reduction of molecular oxygen"/>
    <property type="evidence" value="ECO:0007669"/>
    <property type="project" value="InterPro"/>
</dbReference>
<accession>A0A4Y7TIA9</accession>
<evidence type="ECO:0000256" key="5">
    <source>
        <dbReference type="ARBA" id="ARBA00022723"/>
    </source>
</evidence>
<evidence type="ECO:0000256" key="1">
    <source>
        <dbReference type="ARBA" id="ARBA00001971"/>
    </source>
</evidence>
<dbReference type="OrthoDB" id="2789670at2759"/>
<evidence type="ECO:0000256" key="11">
    <source>
        <dbReference type="SAM" id="Phobius"/>
    </source>
</evidence>
<keyword evidence="4 9" id="KW-0349">Heme</keyword>
<keyword evidence="6 10" id="KW-0560">Oxidoreductase</keyword>
<keyword evidence="13" id="KW-1185">Reference proteome</keyword>
<keyword evidence="5 9" id="KW-0479">Metal-binding</keyword>
<comment type="caution">
    <text evidence="12">The sequence shown here is derived from an EMBL/GenBank/DDBJ whole genome shotgun (WGS) entry which is preliminary data.</text>
</comment>
<comment type="similarity">
    <text evidence="3 10">Belongs to the cytochrome P450 family.</text>
</comment>
<dbReference type="InterPro" id="IPR002401">
    <property type="entry name" value="Cyt_P450_E_grp-I"/>
</dbReference>
<comment type="cofactor">
    <cofactor evidence="1 9">
        <name>heme</name>
        <dbReference type="ChEBI" id="CHEBI:30413"/>
    </cofactor>
</comment>
<dbReference type="PRINTS" id="PR00463">
    <property type="entry name" value="EP450I"/>
</dbReference>
<proteinExistence type="inferred from homology"/>
<keyword evidence="7 9" id="KW-0408">Iron</keyword>
<evidence type="ECO:0000256" key="6">
    <source>
        <dbReference type="ARBA" id="ARBA00023002"/>
    </source>
</evidence>
<evidence type="ECO:0000313" key="13">
    <source>
        <dbReference type="Proteomes" id="UP000298030"/>
    </source>
</evidence>
<evidence type="ECO:0000256" key="4">
    <source>
        <dbReference type="ARBA" id="ARBA00022617"/>
    </source>
</evidence>
<evidence type="ECO:0000313" key="12">
    <source>
        <dbReference type="EMBL" id="TEB33910.1"/>
    </source>
</evidence>
<dbReference type="SUPFAM" id="SSF48264">
    <property type="entry name" value="Cytochrome P450"/>
    <property type="match status" value="1"/>
</dbReference>
<dbReference type="InterPro" id="IPR017972">
    <property type="entry name" value="Cyt_P450_CS"/>
</dbReference>
<sequence>MALTATVFGESRFLTTIVLVGISGIVTVLAYRKLKAKGRLPLPPGPPGLPIVGNIFDIPEEDFWWKYKEWSDQYGSDVIYLSVLGREIVVLNSLAACKELLEKRSAIYSSRPRMPMMNELIGFDWNIGFIPYDDAWKGKVDFVSGRKMFSKAFSPNKILQHRPALLKAVRNLLLQLLDDPENFREHIRLLSGSFILDIAYGLKVTSKDDIYITLAERGMAGQAAAGTTSSYLVDFIPGLQYFPSWLPGMRFKRYASEIRKDALAMAREPLIFVETALRMGNARPCIATEALEELGEGDENYRAKKKIIHDVLGSVYSGGSDTTVSSITTFFLAMAQNPDIQARAQAIADEALAGQDRLPDFTEYKKLPYIDALVREILRWRPVGPVGVPRIASQDDVYESYRIPKGATVVPNLYAIAHDPLIYGANPHLFDPARFLNADQTEIRDDAPTGYDVFGFGRRVCPGSQSAVETIWAVVVSVLSVFHIGEGRGENLGKYTSAMLIHPYPFEVHITPRSEEAEMLVRNGVLEDHDFS</sequence>
<dbReference type="GO" id="GO:0005506">
    <property type="term" value="F:iron ion binding"/>
    <property type="evidence" value="ECO:0007669"/>
    <property type="project" value="InterPro"/>
</dbReference>
<dbReference type="Gene3D" id="1.10.630.10">
    <property type="entry name" value="Cytochrome P450"/>
    <property type="match status" value="1"/>
</dbReference>
<dbReference type="Pfam" id="PF00067">
    <property type="entry name" value="p450"/>
    <property type="match status" value="1"/>
</dbReference>
<evidence type="ECO:0000256" key="2">
    <source>
        <dbReference type="ARBA" id="ARBA00005179"/>
    </source>
</evidence>
<dbReference type="InterPro" id="IPR050364">
    <property type="entry name" value="Cytochrome_P450_fung"/>
</dbReference>
<dbReference type="AlphaFoldDB" id="A0A4Y7TIA9"/>
<dbReference type="PROSITE" id="PS00086">
    <property type="entry name" value="CYTOCHROME_P450"/>
    <property type="match status" value="1"/>
</dbReference>
<feature type="transmembrane region" description="Helical" evidence="11">
    <location>
        <begin position="12"/>
        <end position="31"/>
    </location>
</feature>
<organism evidence="12 13">
    <name type="scientific">Coprinellus micaceus</name>
    <name type="common">Glistening ink-cap mushroom</name>
    <name type="synonym">Coprinus micaceus</name>
    <dbReference type="NCBI Taxonomy" id="71717"/>
    <lineage>
        <taxon>Eukaryota</taxon>
        <taxon>Fungi</taxon>
        <taxon>Dikarya</taxon>
        <taxon>Basidiomycota</taxon>
        <taxon>Agaricomycotina</taxon>
        <taxon>Agaricomycetes</taxon>
        <taxon>Agaricomycetidae</taxon>
        <taxon>Agaricales</taxon>
        <taxon>Agaricineae</taxon>
        <taxon>Psathyrellaceae</taxon>
        <taxon>Coprinellus</taxon>
    </lineage>
</organism>
<feature type="binding site" description="axial binding residue" evidence="9">
    <location>
        <position position="461"/>
    </location>
    <ligand>
        <name>heme</name>
        <dbReference type="ChEBI" id="CHEBI:30413"/>
    </ligand>
    <ligandPart>
        <name>Fe</name>
        <dbReference type="ChEBI" id="CHEBI:18248"/>
    </ligandPart>
</feature>
<dbReference type="CDD" id="cd11065">
    <property type="entry name" value="CYP64-like"/>
    <property type="match status" value="1"/>
</dbReference>
<dbReference type="STRING" id="71717.A0A4Y7TIA9"/>
<dbReference type="GO" id="GO:0004497">
    <property type="term" value="F:monooxygenase activity"/>
    <property type="evidence" value="ECO:0007669"/>
    <property type="project" value="UniProtKB-KW"/>
</dbReference>
<dbReference type="PANTHER" id="PTHR46300">
    <property type="entry name" value="P450, PUTATIVE (EUROFUNG)-RELATED-RELATED"/>
    <property type="match status" value="1"/>
</dbReference>
<protein>
    <submittedName>
        <fullName evidence="12">Cytochrome P450</fullName>
    </submittedName>
</protein>
<dbReference type="GO" id="GO:0020037">
    <property type="term" value="F:heme binding"/>
    <property type="evidence" value="ECO:0007669"/>
    <property type="project" value="InterPro"/>
</dbReference>
<evidence type="ECO:0000256" key="3">
    <source>
        <dbReference type="ARBA" id="ARBA00010617"/>
    </source>
</evidence>
<dbReference type="PANTHER" id="PTHR46300:SF7">
    <property type="entry name" value="P450, PUTATIVE (EUROFUNG)-RELATED"/>
    <property type="match status" value="1"/>
</dbReference>
<dbReference type="InterPro" id="IPR036396">
    <property type="entry name" value="Cyt_P450_sf"/>
</dbReference>
<keyword evidence="11" id="KW-1133">Transmembrane helix</keyword>
<evidence type="ECO:0000256" key="7">
    <source>
        <dbReference type="ARBA" id="ARBA00023004"/>
    </source>
</evidence>
<name>A0A4Y7TIA9_COPMI</name>
<gene>
    <name evidence="12" type="ORF">FA13DRAFT_1789711</name>
</gene>
<dbReference type="Proteomes" id="UP000298030">
    <property type="component" value="Unassembled WGS sequence"/>
</dbReference>
<reference evidence="12 13" key="1">
    <citation type="journal article" date="2019" name="Nat. Ecol. Evol.">
        <title>Megaphylogeny resolves global patterns of mushroom evolution.</title>
        <authorList>
            <person name="Varga T."/>
            <person name="Krizsan K."/>
            <person name="Foldi C."/>
            <person name="Dima B."/>
            <person name="Sanchez-Garcia M."/>
            <person name="Sanchez-Ramirez S."/>
            <person name="Szollosi G.J."/>
            <person name="Szarkandi J.G."/>
            <person name="Papp V."/>
            <person name="Albert L."/>
            <person name="Andreopoulos W."/>
            <person name="Angelini C."/>
            <person name="Antonin V."/>
            <person name="Barry K.W."/>
            <person name="Bougher N.L."/>
            <person name="Buchanan P."/>
            <person name="Buyck B."/>
            <person name="Bense V."/>
            <person name="Catcheside P."/>
            <person name="Chovatia M."/>
            <person name="Cooper J."/>
            <person name="Damon W."/>
            <person name="Desjardin D."/>
            <person name="Finy P."/>
            <person name="Geml J."/>
            <person name="Haridas S."/>
            <person name="Hughes K."/>
            <person name="Justo A."/>
            <person name="Karasinski D."/>
            <person name="Kautmanova I."/>
            <person name="Kiss B."/>
            <person name="Kocsube S."/>
            <person name="Kotiranta H."/>
            <person name="LaButti K.M."/>
            <person name="Lechner B.E."/>
            <person name="Liimatainen K."/>
            <person name="Lipzen A."/>
            <person name="Lukacs Z."/>
            <person name="Mihaltcheva S."/>
            <person name="Morgado L.N."/>
            <person name="Niskanen T."/>
            <person name="Noordeloos M.E."/>
            <person name="Ohm R.A."/>
            <person name="Ortiz-Santana B."/>
            <person name="Ovrebo C."/>
            <person name="Racz N."/>
            <person name="Riley R."/>
            <person name="Savchenko A."/>
            <person name="Shiryaev A."/>
            <person name="Soop K."/>
            <person name="Spirin V."/>
            <person name="Szebenyi C."/>
            <person name="Tomsovsky M."/>
            <person name="Tulloss R.E."/>
            <person name="Uehling J."/>
            <person name="Grigoriev I.V."/>
            <person name="Vagvolgyi C."/>
            <person name="Papp T."/>
            <person name="Martin F.M."/>
            <person name="Miettinen O."/>
            <person name="Hibbett D.S."/>
            <person name="Nagy L.G."/>
        </authorList>
    </citation>
    <scope>NUCLEOTIDE SEQUENCE [LARGE SCALE GENOMIC DNA]</scope>
    <source>
        <strain evidence="12 13">FP101781</strain>
    </source>
</reference>
<keyword evidence="11" id="KW-0472">Membrane</keyword>
<keyword evidence="8 10" id="KW-0503">Monooxygenase</keyword>